<dbReference type="PANTHER" id="PTHR43029">
    <property type="entry name" value="AMMONIUM TRANSPORTER MEP2"/>
    <property type="match status" value="1"/>
</dbReference>
<keyword evidence="9" id="KW-1185">Reference proteome</keyword>
<feature type="transmembrane region" description="Helical" evidence="6">
    <location>
        <begin position="261"/>
        <end position="280"/>
    </location>
</feature>
<evidence type="ECO:0000313" key="8">
    <source>
        <dbReference type="EMBL" id="BBE42006.1"/>
    </source>
</evidence>
<evidence type="ECO:0000313" key="9">
    <source>
        <dbReference type="Proteomes" id="UP000509448"/>
    </source>
</evidence>
<accession>A0A4P2VBU2</accession>
<evidence type="ECO:0000259" key="7">
    <source>
        <dbReference type="Pfam" id="PF00909"/>
    </source>
</evidence>
<keyword evidence="3 6" id="KW-0812">Transmembrane</keyword>
<evidence type="ECO:0000256" key="2">
    <source>
        <dbReference type="ARBA" id="ARBA00005887"/>
    </source>
</evidence>
<evidence type="ECO:0000256" key="4">
    <source>
        <dbReference type="ARBA" id="ARBA00022989"/>
    </source>
</evidence>
<dbReference type="RefSeq" id="WP_232085600.1">
    <property type="nucleotide sequence ID" value="NZ_AP018732.1"/>
</dbReference>
<dbReference type="Gene3D" id="1.10.3430.10">
    <property type="entry name" value="Ammonium transporter AmtB like domains"/>
    <property type="match status" value="1"/>
</dbReference>
<dbReference type="EMBL" id="AP018732">
    <property type="protein sequence ID" value="BBE42006.1"/>
    <property type="molecule type" value="Genomic_DNA"/>
</dbReference>
<evidence type="ECO:0000256" key="3">
    <source>
        <dbReference type="ARBA" id="ARBA00022692"/>
    </source>
</evidence>
<dbReference type="PANTHER" id="PTHR43029:SF21">
    <property type="entry name" value="AMMONIUM TRANSPORTER 1"/>
    <property type="match status" value="1"/>
</dbReference>
<dbReference type="GeneID" id="55584433"/>
<feature type="domain" description="Ammonium transporter AmtB-like" evidence="7">
    <location>
        <begin position="13"/>
        <end position="403"/>
    </location>
</feature>
<dbReference type="GO" id="GO:0005886">
    <property type="term" value="C:plasma membrane"/>
    <property type="evidence" value="ECO:0007669"/>
    <property type="project" value="UniProtKB-SubCell"/>
</dbReference>
<dbReference type="AlphaFoldDB" id="A0A4P2VBU2"/>
<feature type="transmembrane region" description="Helical" evidence="6">
    <location>
        <begin position="130"/>
        <end position="151"/>
    </location>
</feature>
<name>A0A4P2VBU2_9ARCH</name>
<dbReference type="SUPFAM" id="SSF111352">
    <property type="entry name" value="Ammonium transporter"/>
    <property type="match status" value="1"/>
</dbReference>
<gene>
    <name evidence="8" type="ORF">NAS2_0617</name>
</gene>
<dbReference type="InterPro" id="IPR001905">
    <property type="entry name" value="Ammonium_transpt"/>
</dbReference>
<sequence length="406" mass="42477">MSYAGIGAGDTSWVLMSAALVLIMTPGVAFFYGGMVRQKNVLSIMMQSFSSIMVVGILWALIEYSLAFAPGNPIIGGLQWLGLRGVWFSPFSAYAPDIPQLAQMVFQAMFAVITPALIIGAFAERVRYGPLLLFIALWSLLVYVPVAHWVWGVGGWLHSMGMLDFAGGAVVHLTAGMAALSSVFVLRPRHTFNGSVIEPENVPLVVLGAALLWFGWFGFNAGSALAANGLAALAFVNTFLAAAVAGLTWTLVTWAVRGKSSVLGAMAGLIAGLAAITPAAGFVDPMSSMAIGVGAGLVTYGAALLRARMKLDDSLDVWAVHGMGGMWGLVAAGIFADVGAVGLLYGGVHQFLVQLLGIAAVGAYAFVVSLILFKAIDSAFGFTVARHEEAVGLDLSEHGETAYPEL</sequence>
<feature type="transmembrane region" description="Helical" evidence="6">
    <location>
        <begin position="225"/>
        <end position="249"/>
    </location>
</feature>
<organism evidence="8 9">
    <name type="scientific">Conexivisphaera calida</name>
    <dbReference type="NCBI Taxonomy" id="1874277"/>
    <lineage>
        <taxon>Archaea</taxon>
        <taxon>Nitrososphaerota</taxon>
        <taxon>Conexivisphaeria</taxon>
        <taxon>Conexivisphaerales</taxon>
        <taxon>Conexivisphaeraceae</taxon>
        <taxon>Conexivisphaera</taxon>
    </lineage>
</organism>
<feature type="transmembrane region" description="Helical" evidence="6">
    <location>
        <begin position="104"/>
        <end position="123"/>
    </location>
</feature>
<dbReference type="InterPro" id="IPR024041">
    <property type="entry name" value="NH4_transpt_AmtB-like_dom"/>
</dbReference>
<dbReference type="GO" id="GO:0008519">
    <property type="term" value="F:ammonium channel activity"/>
    <property type="evidence" value="ECO:0007669"/>
    <property type="project" value="InterPro"/>
</dbReference>
<protein>
    <recommendedName>
        <fullName evidence="6">Ammonium transporter</fullName>
    </recommendedName>
</protein>
<feature type="transmembrane region" description="Helical" evidence="6">
    <location>
        <begin position="351"/>
        <end position="373"/>
    </location>
</feature>
<evidence type="ECO:0000256" key="1">
    <source>
        <dbReference type="ARBA" id="ARBA00004141"/>
    </source>
</evidence>
<comment type="subcellular location">
    <subcellularLocation>
        <location evidence="6">Cell membrane</location>
        <topology evidence="6">Multi-pass membrane protein</topology>
    </subcellularLocation>
    <subcellularLocation>
        <location evidence="1">Membrane</location>
        <topology evidence="1">Multi-pass membrane protein</topology>
    </subcellularLocation>
</comment>
<feature type="transmembrane region" description="Helical" evidence="6">
    <location>
        <begin position="44"/>
        <end position="62"/>
    </location>
</feature>
<feature type="transmembrane region" description="Helical" evidence="6">
    <location>
        <begin position="12"/>
        <end position="32"/>
    </location>
</feature>
<keyword evidence="5 6" id="KW-0472">Membrane</keyword>
<keyword evidence="6" id="KW-0924">Ammonia transport</keyword>
<comment type="similarity">
    <text evidence="2 6">Belongs to the ammonia transporter channel (TC 1.A.11.2) family.</text>
</comment>
<dbReference type="NCBIfam" id="TIGR00836">
    <property type="entry name" value="amt"/>
    <property type="match status" value="1"/>
</dbReference>
<dbReference type="Pfam" id="PF00909">
    <property type="entry name" value="Ammonium_transp"/>
    <property type="match status" value="1"/>
</dbReference>
<reference evidence="8 9" key="1">
    <citation type="journal article" date="2019" name="ISME J.">
        <title>Isolation and characterization of a thermophilic sulfur- and iron-reducing thaumarchaeote from a terrestrial acidic hot spring.</title>
        <authorList>
            <person name="Kato S."/>
            <person name="Itoh T."/>
            <person name="Yuki M."/>
            <person name="Nagamori M."/>
            <person name="Ohnishi M."/>
            <person name="Uematsu K."/>
            <person name="Suzuki K."/>
            <person name="Takashina T."/>
            <person name="Ohkuma M."/>
        </authorList>
    </citation>
    <scope>NUCLEOTIDE SEQUENCE [LARGE SCALE GENOMIC DNA]</scope>
    <source>
        <strain evidence="8 9">NAS-02</strain>
    </source>
</reference>
<dbReference type="InterPro" id="IPR029020">
    <property type="entry name" value="Ammonium/urea_transptr"/>
</dbReference>
<evidence type="ECO:0000256" key="5">
    <source>
        <dbReference type="ARBA" id="ARBA00023136"/>
    </source>
</evidence>
<feature type="transmembrane region" description="Helical" evidence="6">
    <location>
        <begin position="163"/>
        <end position="186"/>
    </location>
</feature>
<keyword evidence="4 6" id="KW-1133">Transmembrane helix</keyword>
<proteinExistence type="inferred from homology"/>
<keyword evidence="6" id="KW-0813">Transport</keyword>
<evidence type="ECO:0000256" key="6">
    <source>
        <dbReference type="RuleBase" id="RU362002"/>
    </source>
</evidence>
<dbReference type="Proteomes" id="UP000509448">
    <property type="component" value="Chromosome"/>
</dbReference>
<dbReference type="KEGG" id="ccai:NAS2_0617"/>
<feature type="transmembrane region" description="Helical" evidence="6">
    <location>
        <begin position="286"/>
        <end position="305"/>
    </location>
</feature>
<feature type="transmembrane region" description="Helical" evidence="6">
    <location>
        <begin position="202"/>
        <end position="219"/>
    </location>
</feature>